<accession>A0A482MGC5</accession>
<evidence type="ECO:0000256" key="1">
    <source>
        <dbReference type="SAM" id="MobiDB-lite"/>
    </source>
</evidence>
<keyword evidence="3" id="KW-1185">Reference proteome</keyword>
<sequence>MAKVQKKFTKKEDIPAGLESYYQEVDGEWVLEGVEGEEDTGALKRAKQHEKTQRQAAEQKARELQTQIDELQEQIDSGDKSAETARLQRQLDTANRKLADTTKQLGETEAQWKTRFEKKFVDSAAMDLARDLSDTPGLILPHIRSRLIMDFDGDEPTLRVKGDDGQASDMTMDAFKKSINDNVDYAPALRGSGASGGGADPSKKGPGTQGTKGQKPDFLTASAKEIAAWVEQNQTEE</sequence>
<feature type="compositionally biased region" description="Basic and acidic residues" evidence="1">
    <location>
        <begin position="49"/>
        <end position="63"/>
    </location>
</feature>
<dbReference type="Proteomes" id="UP000308339">
    <property type="component" value="Segment"/>
</dbReference>
<organism evidence="2 3">
    <name type="scientific">Serratia phage Serbin</name>
    <dbReference type="NCBI Taxonomy" id="2562181"/>
    <lineage>
        <taxon>Viruses</taxon>
        <taxon>Duplodnaviria</taxon>
        <taxon>Heunggongvirae</taxon>
        <taxon>Uroviricota</taxon>
        <taxon>Caudoviricetes</taxon>
        <taxon>Serbinvirus</taxon>
        <taxon>Serbinvirus serbin</taxon>
    </lineage>
</organism>
<evidence type="ECO:0000313" key="2">
    <source>
        <dbReference type="EMBL" id="QBQ72927.1"/>
    </source>
</evidence>
<proteinExistence type="predicted"/>
<name>A0A482MGC5_9CAUD</name>
<reference evidence="2 3" key="1">
    <citation type="journal article" date="2019" name="Microbiol. Resour. Announc.">
        <title>Complete Genome Sequence of Serratia marcescens Siphophage Serbin.</title>
        <authorList>
            <person name="Williams E.A."/>
            <person name="Hopson H."/>
            <person name="Rodriguez A."/>
            <person name="Kongari R."/>
            <person name="Bonasera R."/>
            <person name="Hernandez-Morales A.C."/>
            <person name="Liu M."/>
        </authorList>
    </citation>
    <scope>NUCLEOTIDE SEQUENCE [LARGE SCALE GENOMIC DNA]</scope>
</reference>
<protein>
    <submittedName>
        <fullName evidence="2">Scaffold protein</fullName>
    </submittedName>
</protein>
<dbReference type="EMBL" id="MK608336">
    <property type="protein sequence ID" value="QBQ72927.1"/>
    <property type="molecule type" value="Genomic_DNA"/>
</dbReference>
<feature type="compositionally biased region" description="Low complexity" evidence="1">
    <location>
        <begin position="204"/>
        <end position="213"/>
    </location>
</feature>
<gene>
    <name evidence="2" type="ORF">CPT_Serbin_011</name>
</gene>
<feature type="region of interest" description="Disordered" evidence="1">
    <location>
        <begin position="185"/>
        <end position="222"/>
    </location>
</feature>
<feature type="region of interest" description="Disordered" evidence="1">
    <location>
        <begin position="36"/>
        <end position="65"/>
    </location>
</feature>
<evidence type="ECO:0000313" key="3">
    <source>
        <dbReference type="Proteomes" id="UP000308339"/>
    </source>
</evidence>